<accession>A0ABC8ZMG9</accession>
<feature type="transmembrane region" description="Helical" evidence="2">
    <location>
        <begin position="252"/>
        <end position="274"/>
    </location>
</feature>
<feature type="transmembrane region" description="Helical" evidence="2">
    <location>
        <begin position="280"/>
        <end position="302"/>
    </location>
</feature>
<evidence type="ECO:0000256" key="1">
    <source>
        <dbReference type="SAM" id="MobiDB-lite"/>
    </source>
</evidence>
<reference evidence="4" key="1">
    <citation type="submission" date="2024-06" db="EMBL/GenBank/DDBJ databases">
        <authorList>
            <person name="Ryan C."/>
        </authorList>
    </citation>
    <scope>NUCLEOTIDE SEQUENCE [LARGE SCALE GENOMIC DNA]</scope>
</reference>
<feature type="transmembrane region" description="Helical" evidence="2">
    <location>
        <begin position="331"/>
        <end position="357"/>
    </location>
</feature>
<feature type="transmembrane region" description="Helical" evidence="2">
    <location>
        <begin position="57"/>
        <end position="77"/>
    </location>
</feature>
<feature type="compositionally biased region" description="Low complexity" evidence="1">
    <location>
        <begin position="22"/>
        <end position="33"/>
    </location>
</feature>
<dbReference type="Gene3D" id="1.25.10.10">
    <property type="entry name" value="Leucine-rich Repeat Variant"/>
    <property type="match status" value="1"/>
</dbReference>
<dbReference type="Proteomes" id="UP001497457">
    <property type="component" value="Chromosome 19rd"/>
</dbReference>
<protein>
    <recommendedName>
        <fullName evidence="5">ARM repeat superfamily protein</fullName>
    </recommendedName>
</protein>
<feature type="transmembrane region" description="Helical" evidence="2">
    <location>
        <begin position="217"/>
        <end position="240"/>
    </location>
</feature>
<evidence type="ECO:0008006" key="5">
    <source>
        <dbReference type="Google" id="ProtNLM"/>
    </source>
</evidence>
<dbReference type="EMBL" id="OZ075129">
    <property type="protein sequence ID" value="CAL4962614.1"/>
    <property type="molecule type" value="Genomic_DNA"/>
</dbReference>
<feature type="transmembrane region" description="Helical" evidence="2">
    <location>
        <begin position="161"/>
        <end position="180"/>
    </location>
</feature>
<keyword evidence="4" id="KW-1185">Reference proteome</keyword>
<dbReference type="PANTHER" id="PTHR33115">
    <property type="entry name" value="ARM REPEAT SUPERFAMILY PROTEIN"/>
    <property type="match status" value="1"/>
</dbReference>
<name>A0ABC8ZMG9_9POAL</name>
<feature type="transmembrane region" description="Helical" evidence="2">
    <location>
        <begin position="129"/>
        <end position="149"/>
    </location>
</feature>
<organism evidence="3 4">
    <name type="scientific">Urochloa decumbens</name>
    <dbReference type="NCBI Taxonomy" id="240449"/>
    <lineage>
        <taxon>Eukaryota</taxon>
        <taxon>Viridiplantae</taxon>
        <taxon>Streptophyta</taxon>
        <taxon>Embryophyta</taxon>
        <taxon>Tracheophyta</taxon>
        <taxon>Spermatophyta</taxon>
        <taxon>Magnoliopsida</taxon>
        <taxon>Liliopsida</taxon>
        <taxon>Poales</taxon>
        <taxon>Poaceae</taxon>
        <taxon>PACMAD clade</taxon>
        <taxon>Panicoideae</taxon>
        <taxon>Panicodae</taxon>
        <taxon>Paniceae</taxon>
        <taxon>Melinidinae</taxon>
        <taxon>Urochloa</taxon>
    </lineage>
</organism>
<sequence>MLAAAAADPNNRSISVTPDEQGGAARSTSATAAPWEGPQRRLNRFVRTVAFFERAGNGLGTLAFTWATVVILGGFSTNLGPDFWYATVIVFLEAFRVFSRESRSDDELLFKTTGGIRLKRVKLIGNVPYYLNVGIVMVCLYGTIEFLLIHYKYLPQPPHRMPYHFILLAVLLALGSMVQLPTIVKHMKGHPLLQSSPLVAVLAFGGVLLWTNAPARFAALVVAPLFVGCLQYSLIAACLHRTNILRHLPLPIWLQKLGTLIFPLWIAISVPIAFGPMGILILLGTLLVGNIQIPMALARIGLSSMRLSSKESHMILNGDNNNEHLAPALKIFYSMVLGQGTLYILACICESVLFHFLRGSLACALSDVKEGFKSVDLYYEHAYDKCMADGVLAQEDLNLFRFAIDSLSSNSRTKKLAAVQIMHSLLLPREASKLHVAEITTSTKAVATLISMLSWTRPQDQDIRFFAAKIVTELAGDLLIVGIPGTIQMVSSLLDSDAKNSLATQSISAQRGDTNEQCKDNWKLGSAAGVGIKGVEAGYYQTLTILQDYSAHAAANNSKWCHKICKFLRSVKDIVSVPKEGKEPWQDEDSFPVQGMLILEKLTHNPDNCAEINRAAGLIPKIIGFMSYTTDTTNISEERKKLYVTSALKLITKLVSTKGEIGLALRQKISEQPFLLSNLAEILEDSRNGIDQQLTMVILSKLALDDETSHEIGSFQLFIPKLMQAFLGRYESVNKYYDSSLEMVAGEALSNLSIKNSANCLYILDDTRYDLIDNLKDMIQNDECAYFAATLLQNLCAHSRDKLQHLGSSKCFSSALQVVLLKMMVAEGKQLESLIGLALQIYTVIPEHFAHKLASHENARGLVEKLVGTLNCNKKPSHEYPRMRRVAVEMAISIVDSCPHYAAIFREQGMMEALTKVERTPSKVENYMVFFGDIGVVLERGLPLRDLVAKAKGLTQSSTSTPGAQLAILHD</sequence>
<gene>
    <name evidence="3" type="ORF">URODEC1_LOCUS45732</name>
</gene>
<proteinExistence type="predicted"/>
<keyword evidence="2" id="KW-0812">Transmembrane</keyword>
<dbReference type="PANTHER" id="PTHR33115:SF37">
    <property type="entry name" value="OS01G0618300 PROTEIN"/>
    <property type="match status" value="1"/>
</dbReference>
<evidence type="ECO:0000313" key="4">
    <source>
        <dbReference type="Proteomes" id="UP001497457"/>
    </source>
</evidence>
<evidence type="ECO:0000313" key="3">
    <source>
        <dbReference type="EMBL" id="CAL4962614.1"/>
    </source>
</evidence>
<dbReference type="AlphaFoldDB" id="A0ABC8ZMG9"/>
<keyword evidence="2" id="KW-1133">Transmembrane helix</keyword>
<feature type="region of interest" description="Disordered" evidence="1">
    <location>
        <begin position="1"/>
        <end position="36"/>
    </location>
</feature>
<reference evidence="3 4" key="2">
    <citation type="submission" date="2024-10" db="EMBL/GenBank/DDBJ databases">
        <authorList>
            <person name="Ryan C."/>
        </authorList>
    </citation>
    <scope>NUCLEOTIDE SEQUENCE [LARGE SCALE GENOMIC DNA]</scope>
</reference>
<dbReference type="SUPFAM" id="SSF48371">
    <property type="entry name" value="ARM repeat"/>
    <property type="match status" value="2"/>
</dbReference>
<evidence type="ECO:0000256" key="2">
    <source>
        <dbReference type="SAM" id="Phobius"/>
    </source>
</evidence>
<feature type="transmembrane region" description="Helical" evidence="2">
    <location>
        <begin position="83"/>
        <end position="99"/>
    </location>
</feature>
<dbReference type="InterPro" id="IPR011989">
    <property type="entry name" value="ARM-like"/>
</dbReference>
<dbReference type="InterPro" id="IPR016024">
    <property type="entry name" value="ARM-type_fold"/>
</dbReference>
<feature type="transmembrane region" description="Helical" evidence="2">
    <location>
        <begin position="192"/>
        <end position="211"/>
    </location>
</feature>
<keyword evidence="2" id="KW-0472">Membrane</keyword>